<evidence type="ECO:0000313" key="2">
    <source>
        <dbReference type="EMBL" id="GAW97979.1"/>
    </source>
</evidence>
<feature type="transmembrane region" description="Helical" evidence="1">
    <location>
        <begin position="98"/>
        <end position="117"/>
    </location>
</feature>
<accession>A0ABQ0N093</accession>
<protein>
    <recommendedName>
        <fullName evidence="4">CPBP family intramembrane metalloprotease</fullName>
    </recommendedName>
</protein>
<keyword evidence="1" id="KW-1133">Transmembrane helix</keyword>
<keyword evidence="1" id="KW-0472">Membrane</keyword>
<sequence length="149" mass="16905">MQFLFNTQQPKYLYVLKSFILALCMVLPASYIVSNFVSPSESPDIKINVIGFLGVVIISPLGETLLMTLSFFVIKLFTNKFSVICFVSAFFWASLHSLLIPAWGLVTFFTFLVFSIAFQVWDKVSRKDAYIIVFSIHALVNFFAFTLSV</sequence>
<keyword evidence="1" id="KW-0812">Transmembrane</keyword>
<feature type="transmembrane region" description="Helical" evidence="1">
    <location>
        <begin position="45"/>
        <end position="62"/>
    </location>
</feature>
<feature type="transmembrane region" description="Helical" evidence="1">
    <location>
        <begin position="12"/>
        <end position="33"/>
    </location>
</feature>
<dbReference type="RefSeq" id="WP_057180810.1">
    <property type="nucleotide sequence ID" value="NZ_BDQM01000066.1"/>
</dbReference>
<evidence type="ECO:0000313" key="3">
    <source>
        <dbReference type="Proteomes" id="UP000197068"/>
    </source>
</evidence>
<dbReference type="Proteomes" id="UP000197068">
    <property type="component" value="Unassembled WGS sequence"/>
</dbReference>
<gene>
    <name evidence="2" type="ORF">MTCD1_03635</name>
</gene>
<feature type="transmembrane region" description="Helical" evidence="1">
    <location>
        <begin position="129"/>
        <end position="147"/>
    </location>
</feature>
<name>A0ABQ0N093_9GAMM</name>
<feature type="transmembrane region" description="Helical" evidence="1">
    <location>
        <begin position="69"/>
        <end position="92"/>
    </location>
</feature>
<keyword evidence="3" id="KW-1185">Reference proteome</keyword>
<reference evidence="2 3" key="1">
    <citation type="submission" date="2017-06" db="EMBL/GenBank/DDBJ databases">
        <title>Whole Genome Sequences of Colwellia marinimaniae MTCD1.</title>
        <authorList>
            <person name="Kusumoto H."/>
            <person name="Inoue M."/>
            <person name="Tanikawa K."/>
            <person name="Maeji H."/>
            <person name="Cameron J.H."/>
            <person name="Bartlett D.H."/>
        </authorList>
    </citation>
    <scope>NUCLEOTIDE SEQUENCE [LARGE SCALE GENOMIC DNA]</scope>
    <source>
        <strain evidence="2 3">MTCD1</strain>
    </source>
</reference>
<evidence type="ECO:0008006" key="4">
    <source>
        <dbReference type="Google" id="ProtNLM"/>
    </source>
</evidence>
<proteinExistence type="predicted"/>
<comment type="caution">
    <text evidence="2">The sequence shown here is derived from an EMBL/GenBank/DDBJ whole genome shotgun (WGS) entry which is preliminary data.</text>
</comment>
<evidence type="ECO:0000256" key="1">
    <source>
        <dbReference type="SAM" id="Phobius"/>
    </source>
</evidence>
<organism evidence="2 3">
    <name type="scientific">Colwellia marinimaniae</name>
    <dbReference type="NCBI Taxonomy" id="1513592"/>
    <lineage>
        <taxon>Bacteria</taxon>
        <taxon>Pseudomonadati</taxon>
        <taxon>Pseudomonadota</taxon>
        <taxon>Gammaproteobacteria</taxon>
        <taxon>Alteromonadales</taxon>
        <taxon>Colwelliaceae</taxon>
        <taxon>Colwellia</taxon>
    </lineage>
</organism>
<dbReference type="EMBL" id="BDQM01000066">
    <property type="protein sequence ID" value="GAW97979.1"/>
    <property type="molecule type" value="Genomic_DNA"/>
</dbReference>